<accession>A0A2T4UK66</accession>
<dbReference type="Proteomes" id="UP000240739">
    <property type="component" value="Unassembled WGS sequence"/>
</dbReference>
<evidence type="ECO:0000256" key="4">
    <source>
        <dbReference type="ARBA" id="ARBA00023004"/>
    </source>
</evidence>
<comment type="caution">
    <text evidence="8">The sequence shown here is derived from an EMBL/GenBank/DDBJ whole genome shotgun (WGS) entry which is preliminary data.</text>
</comment>
<dbReference type="PANTHER" id="PTHR23426">
    <property type="entry name" value="FERREDOXIN/ADRENODOXIN"/>
    <property type="match status" value="1"/>
</dbReference>
<keyword evidence="3" id="KW-0479">Metal-binding</keyword>
<dbReference type="AlphaFoldDB" id="A0A2T4UK66"/>
<organism evidence="8 9">
    <name type="scientific">Paraconexibacter algicola</name>
    <dbReference type="NCBI Taxonomy" id="2133960"/>
    <lineage>
        <taxon>Bacteria</taxon>
        <taxon>Bacillati</taxon>
        <taxon>Actinomycetota</taxon>
        <taxon>Thermoleophilia</taxon>
        <taxon>Solirubrobacterales</taxon>
        <taxon>Paraconexibacteraceae</taxon>
        <taxon>Paraconexibacter</taxon>
    </lineage>
</organism>
<evidence type="ECO:0000256" key="6">
    <source>
        <dbReference type="ARBA" id="ARBA00034078"/>
    </source>
</evidence>
<dbReference type="CDD" id="cd00207">
    <property type="entry name" value="fer2"/>
    <property type="match status" value="1"/>
</dbReference>
<dbReference type="Pfam" id="PF00111">
    <property type="entry name" value="Fer2"/>
    <property type="match status" value="1"/>
</dbReference>
<dbReference type="RefSeq" id="WP_107568221.1">
    <property type="nucleotide sequence ID" value="NZ_PYYB01000001.1"/>
</dbReference>
<evidence type="ECO:0000259" key="7">
    <source>
        <dbReference type="PROSITE" id="PS51085"/>
    </source>
</evidence>
<dbReference type="GO" id="GO:0051537">
    <property type="term" value="F:2 iron, 2 sulfur cluster binding"/>
    <property type="evidence" value="ECO:0007669"/>
    <property type="project" value="UniProtKB-KW"/>
</dbReference>
<reference evidence="8 9" key="1">
    <citation type="submission" date="2018-03" db="EMBL/GenBank/DDBJ databases">
        <title>Aquarubrobacter algicola gen. nov., sp. nov., a novel actinobacterium isolated from shallow eutrophic lake during the end of cyanobacterial harmful algal blooms.</title>
        <authorList>
            <person name="Chun S.J."/>
        </authorList>
    </citation>
    <scope>NUCLEOTIDE SEQUENCE [LARGE SCALE GENOMIC DNA]</scope>
    <source>
        <strain evidence="8 9">Seoho-28</strain>
    </source>
</reference>
<name>A0A2T4UK66_9ACTN</name>
<evidence type="ECO:0000256" key="1">
    <source>
        <dbReference type="ARBA" id="ARBA00010914"/>
    </source>
</evidence>
<keyword evidence="4" id="KW-0408">Iron</keyword>
<proteinExistence type="inferred from homology"/>
<evidence type="ECO:0000256" key="2">
    <source>
        <dbReference type="ARBA" id="ARBA00022714"/>
    </source>
</evidence>
<dbReference type="GO" id="GO:0046872">
    <property type="term" value="F:metal ion binding"/>
    <property type="evidence" value="ECO:0007669"/>
    <property type="project" value="UniProtKB-KW"/>
</dbReference>
<evidence type="ECO:0000313" key="8">
    <source>
        <dbReference type="EMBL" id="PTL59578.1"/>
    </source>
</evidence>
<dbReference type="EMBL" id="PYYB01000001">
    <property type="protein sequence ID" value="PTL59578.1"/>
    <property type="molecule type" value="Genomic_DNA"/>
</dbReference>
<evidence type="ECO:0000256" key="3">
    <source>
        <dbReference type="ARBA" id="ARBA00022723"/>
    </source>
</evidence>
<dbReference type="Gene3D" id="3.10.20.30">
    <property type="match status" value="1"/>
</dbReference>
<gene>
    <name evidence="8" type="ORF">C7Y72_07915</name>
</gene>
<dbReference type="GO" id="GO:0009055">
    <property type="term" value="F:electron transfer activity"/>
    <property type="evidence" value="ECO:0007669"/>
    <property type="project" value="TreeGrafter"/>
</dbReference>
<keyword evidence="2" id="KW-0001">2Fe-2S</keyword>
<protein>
    <submittedName>
        <fullName evidence="8">2Fe-2S ferredoxin</fullName>
    </submittedName>
</protein>
<comment type="similarity">
    <text evidence="1">Belongs to the adrenodoxin/putidaredoxin family.</text>
</comment>
<dbReference type="SUPFAM" id="SSF54292">
    <property type="entry name" value="2Fe-2S ferredoxin-like"/>
    <property type="match status" value="1"/>
</dbReference>
<dbReference type="OrthoDB" id="9799640at2"/>
<comment type="cofactor">
    <cofactor evidence="6">
        <name>[2Fe-2S] cluster</name>
        <dbReference type="ChEBI" id="CHEBI:190135"/>
    </cofactor>
</comment>
<dbReference type="PANTHER" id="PTHR23426:SF65">
    <property type="entry name" value="FERREDOXIN-2, MITOCHONDRIAL"/>
    <property type="match status" value="1"/>
</dbReference>
<dbReference type="InterPro" id="IPR001055">
    <property type="entry name" value="Adrenodoxin-like"/>
</dbReference>
<dbReference type="GO" id="GO:0140647">
    <property type="term" value="P:P450-containing electron transport chain"/>
    <property type="evidence" value="ECO:0007669"/>
    <property type="project" value="InterPro"/>
</dbReference>
<feature type="domain" description="2Fe-2S ferredoxin-type" evidence="7">
    <location>
        <begin position="2"/>
        <end position="105"/>
    </location>
</feature>
<keyword evidence="9" id="KW-1185">Reference proteome</keyword>
<sequence length="106" mass="11297">MGKITFVEHDGTAHQVELVDGESLMALATGSGVPGIDGDCGGEASCGTCHIIVDEEWIQTTGRRSEEESAMVEMSPECVPNSRLACQLRATEGLDGLTVRLPEFQM</sequence>
<dbReference type="PROSITE" id="PS51085">
    <property type="entry name" value="2FE2S_FER_2"/>
    <property type="match status" value="1"/>
</dbReference>
<dbReference type="InterPro" id="IPR036010">
    <property type="entry name" value="2Fe-2S_ferredoxin-like_sf"/>
</dbReference>
<dbReference type="InterPro" id="IPR012675">
    <property type="entry name" value="Beta-grasp_dom_sf"/>
</dbReference>
<keyword evidence="5" id="KW-0411">Iron-sulfur</keyword>
<dbReference type="InterPro" id="IPR001041">
    <property type="entry name" value="2Fe-2S_ferredoxin-type"/>
</dbReference>
<evidence type="ECO:0000256" key="5">
    <source>
        <dbReference type="ARBA" id="ARBA00023014"/>
    </source>
</evidence>
<evidence type="ECO:0000313" key="9">
    <source>
        <dbReference type="Proteomes" id="UP000240739"/>
    </source>
</evidence>